<dbReference type="Gene3D" id="3.20.90.10">
    <property type="entry name" value="Tubby Protein, Chain A"/>
    <property type="match status" value="1"/>
</dbReference>
<evidence type="ECO:0000313" key="3">
    <source>
        <dbReference type="EMBL" id="GMH71472.1"/>
    </source>
</evidence>
<accession>A0A9W7AFS1</accession>
<protein>
    <recommendedName>
        <fullName evidence="2">Tubby C-terminal domain-containing protein</fullName>
    </recommendedName>
</protein>
<dbReference type="PANTHER" id="PTHR16517">
    <property type="entry name" value="TUBBY-RELATED"/>
    <property type="match status" value="1"/>
</dbReference>
<reference evidence="4" key="1">
    <citation type="journal article" date="2023" name="Commun. Biol.">
        <title>Genome analysis of Parmales, the sister group of diatoms, reveals the evolutionary specialization of diatoms from phago-mixotrophs to photoautotrophs.</title>
        <authorList>
            <person name="Ban H."/>
            <person name="Sato S."/>
            <person name="Yoshikawa S."/>
            <person name="Yamada K."/>
            <person name="Nakamura Y."/>
            <person name="Ichinomiya M."/>
            <person name="Sato N."/>
            <person name="Blanc-Mathieu R."/>
            <person name="Endo H."/>
            <person name="Kuwata A."/>
            <person name="Ogata H."/>
        </authorList>
    </citation>
    <scope>NUCLEOTIDE SEQUENCE [LARGE SCALE GENOMIC DNA]</scope>
</reference>
<dbReference type="Proteomes" id="UP001162640">
    <property type="component" value="Unassembled WGS sequence"/>
</dbReference>
<sequence>MDISGAPPLSYMRDPCAVEEGIIREKISNEVVAPGNDASPRSLESDEWVNGRFTRGQNKDHFTYTFEDSSLFCLSAMRIGDRFYISQYRHFPKACSKKINAKDESNEESEVFEYPTSNYIAVLDLDPNELYGYKLYFAAGCVNYNEPNIKTGGTTANPIDTGCKSIVDIKQSFVKIPQAKSQVRRMMVSLPPMVMHNPGTPDASLACRGLEADSLWSRYVQGRPRMNDMARQWDHYVRPEQRRKKKNNDDKEDNQYFMKKHVICSKLPIWNPDLNSLVVKFDQNRITMASSKNFILYNQKDCNDDMVEAGEAVMQFGKTHSRSFSLDFKRPVCALQAFGVALSNFNWVVEQEG</sequence>
<dbReference type="SUPFAM" id="SSF54518">
    <property type="entry name" value="Tubby C-terminal domain-like"/>
    <property type="match status" value="1"/>
</dbReference>
<name>A0A9W7AFS1_9STRA</name>
<dbReference type="InterPro" id="IPR025659">
    <property type="entry name" value="Tubby-like_C"/>
</dbReference>
<gene>
    <name evidence="3" type="ORF">TL16_g05658</name>
</gene>
<evidence type="ECO:0000313" key="4">
    <source>
        <dbReference type="Proteomes" id="UP001162640"/>
    </source>
</evidence>
<dbReference type="InterPro" id="IPR000007">
    <property type="entry name" value="Tubby_C"/>
</dbReference>
<dbReference type="PRINTS" id="PR01573">
    <property type="entry name" value="SUPERTUBBY"/>
</dbReference>
<comment type="caution">
    <text evidence="3">The sequence shown here is derived from an EMBL/GenBank/DDBJ whole genome shotgun (WGS) entry which is preliminary data.</text>
</comment>
<proteinExistence type="inferred from homology"/>
<organism evidence="3 4">
    <name type="scientific">Triparma laevis f. inornata</name>
    <dbReference type="NCBI Taxonomy" id="1714386"/>
    <lineage>
        <taxon>Eukaryota</taxon>
        <taxon>Sar</taxon>
        <taxon>Stramenopiles</taxon>
        <taxon>Ochrophyta</taxon>
        <taxon>Bolidophyceae</taxon>
        <taxon>Parmales</taxon>
        <taxon>Triparmaceae</taxon>
        <taxon>Triparma</taxon>
    </lineage>
</organism>
<comment type="similarity">
    <text evidence="1">Belongs to the TUB family.</text>
</comment>
<dbReference type="Pfam" id="PF01167">
    <property type="entry name" value="Tub"/>
    <property type="match status" value="1"/>
</dbReference>
<evidence type="ECO:0000259" key="2">
    <source>
        <dbReference type="Pfam" id="PF01167"/>
    </source>
</evidence>
<dbReference type="EMBL" id="BLQM01000166">
    <property type="protein sequence ID" value="GMH71472.1"/>
    <property type="molecule type" value="Genomic_DNA"/>
</dbReference>
<feature type="domain" description="Tubby C-terminal" evidence="2">
    <location>
        <begin position="237"/>
        <end position="346"/>
    </location>
</feature>
<dbReference type="PANTHER" id="PTHR16517:SF7">
    <property type="entry name" value="PROTEIN KING TUBBY"/>
    <property type="match status" value="1"/>
</dbReference>
<evidence type="ECO:0000256" key="1">
    <source>
        <dbReference type="ARBA" id="ARBA00007129"/>
    </source>
</evidence>
<dbReference type="AlphaFoldDB" id="A0A9W7AFS1"/>